<dbReference type="SUPFAM" id="SSF51735">
    <property type="entry name" value="NAD(P)-binding Rossmann-fold domains"/>
    <property type="match status" value="1"/>
</dbReference>
<dbReference type="RefSeq" id="XP_030537838.2">
    <property type="nucleotide sequence ID" value="XM_030681978.2"/>
</dbReference>
<evidence type="ECO:0000313" key="2">
    <source>
        <dbReference type="Proteomes" id="UP000827889"/>
    </source>
</evidence>
<organism evidence="2 3">
    <name type="scientific">Rhodamnia argentea</name>
    <dbReference type="NCBI Taxonomy" id="178133"/>
    <lineage>
        <taxon>Eukaryota</taxon>
        <taxon>Viridiplantae</taxon>
        <taxon>Streptophyta</taxon>
        <taxon>Embryophyta</taxon>
        <taxon>Tracheophyta</taxon>
        <taxon>Spermatophyta</taxon>
        <taxon>Magnoliopsida</taxon>
        <taxon>eudicotyledons</taxon>
        <taxon>Gunneridae</taxon>
        <taxon>Pentapetalae</taxon>
        <taxon>rosids</taxon>
        <taxon>malvids</taxon>
        <taxon>Myrtales</taxon>
        <taxon>Myrtaceae</taxon>
        <taxon>Myrtoideae</taxon>
        <taxon>Myrteae</taxon>
        <taxon>Australasian group</taxon>
        <taxon>Rhodamnia</taxon>
    </lineage>
</organism>
<reference evidence="3" key="2">
    <citation type="submission" date="2025-08" db="UniProtKB">
        <authorList>
            <consortium name="RefSeq"/>
        </authorList>
    </citation>
    <scope>IDENTIFICATION</scope>
    <source>
        <tissue evidence="3">Leaf</tissue>
    </source>
</reference>
<dbReference type="InterPro" id="IPR020843">
    <property type="entry name" value="ER"/>
</dbReference>
<dbReference type="Gene3D" id="3.40.50.720">
    <property type="entry name" value="NAD(P)-binding Rossmann-like Domain"/>
    <property type="match status" value="1"/>
</dbReference>
<dbReference type="InterPro" id="IPR011032">
    <property type="entry name" value="GroES-like_sf"/>
</dbReference>
<dbReference type="InterPro" id="IPR036291">
    <property type="entry name" value="NAD(P)-bd_dom_sf"/>
</dbReference>
<sequence length="330" mass="36232">MLRRFGSPEVLEFVDKPLPHLKDDEVLVRTRAVSINPIDFAMRSGTGYGYSVFKRLLPLILGRDISGEVVAVGASVQSFTVGEEVFGALHPSVRRGTYTDYAIVSEFHLTQKPKSITHEEASAIPFAALTAWRALKETAKIREGERVLVIGGGGAVGFAAIQLAVAHGCQVVTFCSSQSIDRALAAGAEQAVDYIAENIKLAIKGEFDAVLDTIGGLKTERIGINFLKRGGHYVTLQADARSTVFDILMVPGVSDLFGMKNFNYYCYYGIDYSYAFMESNCFGLEEIRDLSEAGRLYIPVDRTFPIAQVKEAHEAKEKRKILGKVVLEFS</sequence>
<dbReference type="GO" id="GO:0016491">
    <property type="term" value="F:oxidoreductase activity"/>
    <property type="evidence" value="ECO:0007669"/>
    <property type="project" value="InterPro"/>
</dbReference>
<accession>A0A8B8PUA3</accession>
<dbReference type="InterPro" id="IPR052585">
    <property type="entry name" value="Lipid_raft_assoc_Zn_ADH"/>
</dbReference>
<dbReference type="Pfam" id="PF13602">
    <property type="entry name" value="ADH_zinc_N_2"/>
    <property type="match status" value="1"/>
</dbReference>
<name>A0A8B8PUA3_9MYRT</name>
<dbReference type="Gene3D" id="3.90.180.10">
    <property type="entry name" value="Medium-chain alcohol dehydrogenases, catalytic domain"/>
    <property type="match status" value="1"/>
</dbReference>
<dbReference type="Pfam" id="PF08240">
    <property type="entry name" value="ADH_N"/>
    <property type="match status" value="1"/>
</dbReference>
<dbReference type="CDD" id="cd05289">
    <property type="entry name" value="MDR_like_2"/>
    <property type="match status" value="1"/>
</dbReference>
<dbReference type="SMART" id="SM00829">
    <property type="entry name" value="PKS_ER"/>
    <property type="match status" value="1"/>
</dbReference>
<protein>
    <submittedName>
        <fullName evidence="3">Reticulon-4-interacting protein 1, mitochondrial-like</fullName>
    </submittedName>
</protein>
<dbReference type="GeneID" id="115746272"/>
<keyword evidence="2" id="KW-1185">Reference proteome</keyword>
<evidence type="ECO:0000259" key="1">
    <source>
        <dbReference type="SMART" id="SM00829"/>
    </source>
</evidence>
<dbReference type="PANTHER" id="PTHR43482:SF1">
    <property type="entry name" value="PROTEIN AST1-RELATED"/>
    <property type="match status" value="1"/>
</dbReference>
<proteinExistence type="predicted"/>
<dbReference type="KEGG" id="rarg:115746272"/>
<evidence type="ECO:0000313" key="3">
    <source>
        <dbReference type="RefSeq" id="XP_030537838.2"/>
    </source>
</evidence>
<dbReference type="PANTHER" id="PTHR43482">
    <property type="entry name" value="PROTEIN AST1-RELATED"/>
    <property type="match status" value="1"/>
</dbReference>
<gene>
    <name evidence="3" type="primary">LOC115746272</name>
</gene>
<feature type="domain" description="Enoyl reductase (ER)" evidence="1">
    <location>
        <begin position="6"/>
        <end position="327"/>
    </location>
</feature>
<dbReference type="Proteomes" id="UP000827889">
    <property type="component" value="Chromosome 2"/>
</dbReference>
<dbReference type="SUPFAM" id="SSF50129">
    <property type="entry name" value="GroES-like"/>
    <property type="match status" value="1"/>
</dbReference>
<reference evidence="2" key="1">
    <citation type="submission" date="2025-05" db="UniProtKB">
        <authorList>
            <consortium name="RefSeq"/>
        </authorList>
    </citation>
    <scope>NUCLEOTIDE SEQUENCE [LARGE SCALE GENOMIC DNA]</scope>
</reference>
<dbReference type="AlphaFoldDB" id="A0A8B8PUA3"/>
<dbReference type="InterPro" id="IPR013154">
    <property type="entry name" value="ADH-like_N"/>
</dbReference>